<keyword evidence="6" id="KW-0067">ATP-binding</keyword>
<evidence type="ECO:0000313" key="8">
    <source>
        <dbReference type="EMBL" id="ROO86441.1"/>
    </source>
</evidence>
<reference evidence="8 9" key="1">
    <citation type="submission" date="2018-11" db="EMBL/GenBank/DDBJ databases">
        <title>Sequencing the genomes of 1000 actinobacteria strains.</title>
        <authorList>
            <person name="Klenk H.-P."/>
        </authorList>
    </citation>
    <scope>NUCLEOTIDE SEQUENCE [LARGE SCALE GENOMIC DNA]</scope>
    <source>
        <strain evidence="8 9">DSM 44254</strain>
    </source>
</reference>
<accession>A0A3N1CYT2</accession>
<evidence type="ECO:0000256" key="6">
    <source>
        <dbReference type="ARBA" id="ARBA00022840"/>
    </source>
</evidence>
<gene>
    <name evidence="8" type="ORF">EDD29_4012</name>
</gene>
<evidence type="ECO:0000256" key="5">
    <source>
        <dbReference type="ARBA" id="ARBA00022777"/>
    </source>
</evidence>
<keyword evidence="3" id="KW-0808">Transferase</keyword>
<dbReference type="SUPFAM" id="SSF56112">
    <property type="entry name" value="Protein kinase-like (PK-like)"/>
    <property type="match status" value="1"/>
</dbReference>
<dbReference type="PANTHER" id="PTHR43289">
    <property type="entry name" value="MITOGEN-ACTIVATED PROTEIN KINASE KINASE KINASE 20-RELATED"/>
    <property type="match status" value="1"/>
</dbReference>
<dbReference type="EC" id="2.7.11.1" evidence="1"/>
<protein>
    <recommendedName>
        <fullName evidence="1">non-specific serine/threonine protein kinase</fullName>
        <ecNumber evidence="1">2.7.11.1</ecNumber>
    </recommendedName>
</protein>
<dbReference type="SMART" id="SM00220">
    <property type="entry name" value="S_TKc"/>
    <property type="match status" value="1"/>
</dbReference>
<dbReference type="InterPro" id="IPR011009">
    <property type="entry name" value="Kinase-like_dom_sf"/>
</dbReference>
<sequence length="427" mass="44254">MTPHAPLAGRYRPLRPLDAEGSAWHAADELLHRDVTVRRVPADTLAAARAATALKHRGVVTVHDVVTDDEGAAWAVTEPADGTTLYTAGLLPQPVAAALGLDLLDALAHAHALGIVHGGVEPGTVVRCADGRFALTGFGTARPSPAFTPPEPDRTPASDLWGLAATLCAAAEGRPPFAGPDALRYGQPLPAVRAPRLAAAVQPALHPDPAGRATAPALAAGLRRLVPSARDRGPLRIHPALLGAAALALLAVTVPVTVAFASPDPVAKSTTTSPRLTAVPDACKLLTDEQIAQLVPGTDEPMNYMAGTCNWRTATGLGDLPGTLSLSLDVKVALVNNPGDSLKSERRMASYGGGEVIELGGPGDDGFVKETLMNLSGSGDRFMTEVVFRQANAVVTVEFTRSGPASAALRQAAIRGAYWIAEELRRA</sequence>
<keyword evidence="5" id="KW-0418">Kinase</keyword>
<keyword evidence="9" id="KW-1185">Reference proteome</keyword>
<evidence type="ECO:0000259" key="7">
    <source>
        <dbReference type="PROSITE" id="PS50011"/>
    </source>
</evidence>
<proteinExistence type="predicted"/>
<dbReference type="EMBL" id="RJKE01000001">
    <property type="protein sequence ID" value="ROO86441.1"/>
    <property type="molecule type" value="Genomic_DNA"/>
</dbReference>
<keyword evidence="2" id="KW-0723">Serine/threonine-protein kinase</keyword>
<dbReference type="Proteomes" id="UP000272400">
    <property type="component" value="Unassembled WGS sequence"/>
</dbReference>
<evidence type="ECO:0000256" key="1">
    <source>
        <dbReference type="ARBA" id="ARBA00012513"/>
    </source>
</evidence>
<feature type="domain" description="Protein kinase" evidence="7">
    <location>
        <begin position="1"/>
        <end position="241"/>
    </location>
</feature>
<dbReference type="Gene3D" id="3.30.200.20">
    <property type="entry name" value="Phosphorylase Kinase, domain 1"/>
    <property type="match status" value="1"/>
</dbReference>
<evidence type="ECO:0000256" key="2">
    <source>
        <dbReference type="ARBA" id="ARBA00022527"/>
    </source>
</evidence>
<evidence type="ECO:0000313" key="9">
    <source>
        <dbReference type="Proteomes" id="UP000272400"/>
    </source>
</evidence>
<name>A0A3N1CYT2_9ACTN</name>
<dbReference type="GO" id="GO:0004674">
    <property type="term" value="F:protein serine/threonine kinase activity"/>
    <property type="evidence" value="ECO:0007669"/>
    <property type="project" value="UniProtKB-KW"/>
</dbReference>
<dbReference type="Gene3D" id="1.10.510.10">
    <property type="entry name" value="Transferase(Phosphotransferase) domain 1"/>
    <property type="match status" value="1"/>
</dbReference>
<organism evidence="8 9">
    <name type="scientific">Actinocorallia herbida</name>
    <dbReference type="NCBI Taxonomy" id="58109"/>
    <lineage>
        <taxon>Bacteria</taxon>
        <taxon>Bacillati</taxon>
        <taxon>Actinomycetota</taxon>
        <taxon>Actinomycetes</taxon>
        <taxon>Streptosporangiales</taxon>
        <taxon>Thermomonosporaceae</taxon>
        <taxon>Actinocorallia</taxon>
    </lineage>
</organism>
<dbReference type="RefSeq" id="WP_123665843.1">
    <property type="nucleotide sequence ID" value="NZ_RJKE01000001.1"/>
</dbReference>
<dbReference type="OrthoDB" id="3517177at2"/>
<comment type="caution">
    <text evidence="8">The sequence shown here is derived from an EMBL/GenBank/DDBJ whole genome shotgun (WGS) entry which is preliminary data.</text>
</comment>
<evidence type="ECO:0000256" key="3">
    <source>
        <dbReference type="ARBA" id="ARBA00022679"/>
    </source>
</evidence>
<dbReference type="GO" id="GO:0005524">
    <property type="term" value="F:ATP binding"/>
    <property type="evidence" value="ECO:0007669"/>
    <property type="project" value="UniProtKB-KW"/>
</dbReference>
<keyword evidence="4" id="KW-0547">Nucleotide-binding</keyword>
<dbReference type="AlphaFoldDB" id="A0A3N1CYT2"/>
<dbReference type="PANTHER" id="PTHR43289:SF6">
    <property type="entry name" value="SERINE_THREONINE-PROTEIN KINASE NEKL-3"/>
    <property type="match status" value="1"/>
</dbReference>
<dbReference type="InterPro" id="IPR000719">
    <property type="entry name" value="Prot_kinase_dom"/>
</dbReference>
<dbReference type="PROSITE" id="PS50011">
    <property type="entry name" value="PROTEIN_KINASE_DOM"/>
    <property type="match status" value="1"/>
</dbReference>
<evidence type="ECO:0000256" key="4">
    <source>
        <dbReference type="ARBA" id="ARBA00022741"/>
    </source>
</evidence>